<gene>
    <name evidence="1" type="ORF">RN001_000927</name>
</gene>
<reference evidence="2" key="1">
    <citation type="submission" date="2023-01" db="EMBL/GenBank/DDBJ databases">
        <title>Key to firefly adult light organ development and bioluminescence: homeobox transcription factors regulate luciferase expression and transportation to peroxisome.</title>
        <authorList>
            <person name="Fu X."/>
        </authorList>
    </citation>
    <scope>NUCLEOTIDE SEQUENCE [LARGE SCALE GENOMIC DNA]</scope>
</reference>
<evidence type="ECO:0000313" key="1">
    <source>
        <dbReference type="EMBL" id="KAK4884656.1"/>
    </source>
</evidence>
<organism evidence="1 2">
    <name type="scientific">Aquatica leii</name>
    <dbReference type="NCBI Taxonomy" id="1421715"/>
    <lineage>
        <taxon>Eukaryota</taxon>
        <taxon>Metazoa</taxon>
        <taxon>Ecdysozoa</taxon>
        <taxon>Arthropoda</taxon>
        <taxon>Hexapoda</taxon>
        <taxon>Insecta</taxon>
        <taxon>Pterygota</taxon>
        <taxon>Neoptera</taxon>
        <taxon>Endopterygota</taxon>
        <taxon>Coleoptera</taxon>
        <taxon>Polyphaga</taxon>
        <taxon>Elateriformia</taxon>
        <taxon>Elateroidea</taxon>
        <taxon>Lampyridae</taxon>
        <taxon>Luciolinae</taxon>
        <taxon>Aquatica</taxon>
    </lineage>
</organism>
<accession>A0AAN7SCH2</accession>
<dbReference type="EMBL" id="JARPUR010000001">
    <property type="protein sequence ID" value="KAK4884656.1"/>
    <property type="molecule type" value="Genomic_DNA"/>
</dbReference>
<dbReference type="Proteomes" id="UP001353858">
    <property type="component" value="Unassembled WGS sequence"/>
</dbReference>
<proteinExistence type="predicted"/>
<comment type="caution">
    <text evidence="1">The sequence shown here is derived from an EMBL/GenBank/DDBJ whole genome shotgun (WGS) entry which is preliminary data.</text>
</comment>
<protein>
    <submittedName>
        <fullName evidence="1">Uncharacterized protein</fullName>
    </submittedName>
</protein>
<sequence length="164" mass="19532">MGDVDNDAEKDNDFDIEELQNSLIYKEIQRRKELEKLPKVSKCKLKKALKILKEQPKAKYKTLLASKKRNLQLQKFCINRAVGSSVQEKLTWFSPTYIMELIRTCILTRDWNYVTYLLLMLQKHNKRYNPFIKQITLLMLMSHPNDENETFLNKFLQSCNIRLS</sequence>
<keyword evidence="2" id="KW-1185">Reference proteome</keyword>
<name>A0AAN7SCH2_9COLE</name>
<evidence type="ECO:0000313" key="2">
    <source>
        <dbReference type="Proteomes" id="UP001353858"/>
    </source>
</evidence>
<dbReference type="AlphaFoldDB" id="A0AAN7SCH2"/>